<feature type="chain" id="PRO_5007826520" evidence="1">
    <location>
        <begin position="29"/>
        <end position="224"/>
    </location>
</feature>
<proteinExistence type="predicted"/>
<sequence length="224" mass="25249">MKQKRFRKLPLSAAALGIIFGVAIPASAADGSDTELDELKLNELNEVHELGIIGQEDEMFSESYNMLAIKHDHQPESSLDKADQNVNKKESVMPASFYSDLQQGKVQGAAVQIGSDLSELKARAGEPEAEFDFEGGIRHVYGKYHYGVPYVADEQEEKPVTTVTYHFKEKPTVEEVRQYMGSAEVEEGMDFDYLWYSKDDYELFFELPAGAEKVDNVTVKWNYS</sequence>
<reference evidence="2 3" key="1">
    <citation type="submission" date="2016-01" db="EMBL/GenBank/DDBJ databases">
        <title>Whole genome sequencing of Bhargavaea cecembensis T14.</title>
        <authorList>
            <person name="Hong K.W."/>
        </authorList>
    </citation>
    <scope>NUCLEOTIDE SEQUENCE [LARGE SCALE GENOMIC DNA]</scope>
    <source>
        <strain evidence="2 3">T14</strain>
    </source>
</reference>
<evidence type="ECO:0000313" key="2">
    <source>
        <dbReference type="EMBL" id="KZE38713.1"/>
    </source>
</evidence>
<evidence type="ECO:0000256" key="1">
    <source>
        <dbReference type="SAM" id="SignalP"/>
    </source>
</evidence>
<dbReference type="AlphaFoldDB" id="A0A161SLU6"/>
<name>A0A161SLU6_9BACL</name>
<keyword evidence="1" id="KW-0732">Signal</keyword>
<evidence type="ECO:0000313" key="3">
    <source>
        <dbReference type="Proteomes" id="UP000076490"/>
    </source>
</evidence>
<accession>A0A161SLU6</accession>
<organism evidence="2 3">
    <name type="scientific">Bhargavaea cecembensis</name>
    <dbReference type="NCBI Taxonomy" id="394098"/>
    <lineage>
        <taxon>Bacteria</taxon>
        <taxon>Bacillati</taxon>
        <taxon>Bacillota</taxon>
        <taxon>Bacilli</taxon>
        <taxon>Bacillales</taxon>
        <taxon>Caryophanaceae</taxon>
        <taxon>Bhargavaea</taxon>
    </lineage>
</organism>
<dbReference type="EMBL" id="LQNT01000009">
    <property type="protein sequence ID" value="KZE38713.1"/>
    <property type="molecule type" value="Genomic_DNA"/>
</dbReference>
<gene>
    <name evidence="2" type="ORF">AV656_07360</name>
</gene>
<protein>
    <submittedName>
        <fullName evidence="2">Uncharacterized protein</fullName>
    </submittedName>
</protein>
<dbReference type="RefSeq" id="WP_063180522.1">
    <property type="nucleotide sequence ID" value="NZ_LQNT01000009.1"/>
</dbReference>
<feature type="signal peptide" evidence="1">
    <location>
        <begin position="1"/>
        <end position="28"/>
    </location>
</feature>
<comment type="caution">
    <text evidence="2">The sequence shown here is derived from an EMBL/GenBank/DDBJ whole genome shotgun (WGS) entry which is preliminary data.</text>
</comment>
<dbReference type="Proteomes" id="UP000076490">
    <property type="component" value="Unassembled WGS sequence"/>
</dbReference>